<evidence type="ECO:0000313" key="3">
    <source>
        <dbReference type="Proteomes" id="UP000218209"/>
    </source>
</evidence>
<name>A0A1X6PAA1_PORUM</name>
<proteinExistence type="predicted"/>
<reference evidence="2 3" key="1">
    <citation type="submission" date="2017-03" db="EMBL/GenBank/DDBJ databases">
        <title>WGS assembly of Porphyra umbilicalis.</title>
        <authorList>
            <person name="Brawley S.H."/>
            <person name="Blouin N.A."/>
            <person name="Ficko-Blean E."/>
            <person name="Wheeler G.L."/>
            <person name="Lohr M."/>
            <person name="Goodson H.V."/>
            <person name="Jenkins J.W."/>
            <person name="Blaby-Haas C.E."/>
            <person name="Helliwell K.E."/>
            <person name="Chan C."/>
            <person name="Marriage T."/>
            <person name="Bhattacharya D."/>
            <person name="Klein A.S."/>
            <person name="Badis Y."/>
            <person name="Brodie J."/>
            <person name="Cao Y."/>
            <person name="Collen J."/>
            <person name="Dittami S.M."/>
            <person name="Gachon C.M."/>
            <person name="Green B.R."/>
            <person name="Karpowicz S."/>
            <person name="Kim J.W."/>
            <person name="Kudahl U."/>
            <person name="Lin S."/>
            <person name="Michel G."/>
            <person name="Mittag M."/>
            <person name="Olson B.J."/>
            <person name="Pangilinan J."/>
            <person name="Peng Y."/>
            <person name="Qiu H."/>
            <person name="Shu S."/>
            <person name="Singer J.T."/>
            <person name="Smith A.G."/>
            <person name="Sprecher B.N."/>
            <person name="Wagner V."/>
            <person name="Wang W."/>
            <person name="Wang Z.-Y."/>
            <person name="Yan J."/>
            <person name="Yarish C."/>
            <person name="Zoeuner-Riek S."/>
            <person name="Zhuang Y."/>
            <person name="Zou Y."/>
            <person name="Lindquist E.A."/>
            <person name="Grimwood J."/>
            <person name="Barry K."/>
            <person name="Rokhsar D.S."/>
            <person name="Schmutz J."/>
            <person name="Stiller J.W."/>
            <person name="Grossman A.R."/>
            <person name="Prochnik S.E."/>
        </authorList>
    </citation>
    <scope>NUCLEOTIDE SEQUENCE [LARGE SCALE GENOMIC DNA]</scope>
    <source>
        <strain evidence="2">4086291</strain>
    </source>
</reference>
<evidence type="ECO:0000313" key="2">
    <source>
        <dbReference type="EMBL" id="OSX77680.1"/>
    </source>
</evidence>
<organism evidence="2 3">
    <name type="scientific">Porphyra umbilicalis</name>
    <name type="common">Purple laver</name>
    <name type="synonym">Red alga</name>
    <dbReference type="NCBI Taxonomy" id="2786"/>
    <lineage>
        <taxon>Eukaryota</taxon>
        <taxon>Rhodophyta</taxon>
        <taxon>Bangiophyceae</taxon>
        <taxon>Bangiales</taxon>
        <taxon>Bangiaceae</taxon>
        <taxon>Porphyra</taxon>
    </lineage>
</organism>
<keyword evidence="3" id="KW-1185">Reference proteome</keyword>
<accession>A0A1X6PAA1</accession>
<evidence type="ECO:0000256" key="1">
    <source>
        <dbReference type="SAM" id="MobiDB-lite"/>
    </source>
</evidence>
<protein>
    <submittedName>
        <fullName evidence="2">Uncharacterized protein</fullName>
    </submittedName>
</protein>
<dbReference type="EMBL" id="KV918831">
    <property type="protein sequence ID" value="OSX77680.1"/>
    <property type="molecule type" value="Genomic_DNA"/>
</dbReference>
<dbReference type="Proteomes" id="UP000218209">
    <property type="component" value="Unassembled WGS sequence"/>
</dbReference>
<feature type="region of interest" description="Disordered" evidence="1">
    <location>
        <begin position="120"/>
        <end position="143"/>
    </location>
</feature>
<gene>
    <name evidence="2" type="ORF">BU14_0138s0026</name>
</gene>
<feature type="compositionally biased region" description="Low complexity" evidence="1">
    <location>
        <begin position="131"/>
        <end position="143"/>
    </location>
</feature>
<dbReference type="AlphaFoldDB" id="A0A1X6PAA1"/>
<sequence length="155" mass="15580">MLRAAQWPTTLTRRAGGGGRRGGDGHGRQWRRWRRSGGSGGRREAGWPVAALRTGQWPPPPRCGGAGGCRAAGRTVAAPQAGAGDGRARRGGCPTARTLSLCRGGRGRAAVRTIAAEPRWRGGRPAGGGTAVTAADGAAGDGRPAGAVMRAAVAA</sequence>
<feature type="region of interest" description="Disordered" evidence="1">
    <location>
        <begin position="1"/>
        <end position="45"/>
    </location>
</feature>